<proteinExistence type="predicted"/>
<dbReference type="AlphaFoldDB" id="A0A1Z8AL06"/>
<evidence type="ECO:0000313" key="3">
    <source>
        <dbReference type="Proteomes" id="UP000196102"/>
    </source>
</evidence>
<feature type="domain" description="YdhG-like" evidence="1">
    <location>
        <begin position="16"/>
        <end position="110"/>
    </location>
</feature>
<evidence type="ECO:0000259" key="1">
    <source>
        <dbReference type="Pfam" id="PF08818"/>
    </source>
</evidence>
<organism evidence="2 3">
    <name type="scientific">Nonlabens dokdonensis</name>
    <dbReference type="NCBI Taxonomy" id="328515"/>
    <lineage>
        <taxon>Bacteria</taxon>
        <taxon>Pseudomonadati</taxon>
        <taxon>Bacteroidota</taxon>
        <taxon>Flavobacteriia</taxon>
        <taxon>Flavobacteriales</taxon>
        <taxon>Flavobacteriaceae</taxon>
        <taxon>Nonlabens</taxon>
    </lineage>
</organism>
<dbReference type="Proteomes" id="UP000196102">
    <property type="component" value="Unassembled WGS sequence"/>
</dbReference>
<comment type="caution">
    <text evidence="2">The sequence shown here is derived from an EMBL/GenBank/DDBJ whole genome shotgun (WGS) entry which is preliminary data.</text>
</comment>
<dbReference type="Pfam" id="PF08818">
    <property type="entry name" value="DUF1801"/>
    <property type="match status" value="1"/>
</dbReference>
<accession>A0A1Z8AL06</accession>
<sequence>MNPALEYIDKAPEPYRSIMLHLQVIIEAHFPELQLKYKWSLPFYYIGDKTMFCFLNYRKTFVDLGMTDAIELSNKHQALVAGEGRKMLRSLRFKTVDDIDDEILIETLEELMLLRKSKIRK</sequence>
<dbReference type="SUPFAM" id="SSF159888">
    <property type="entry name" value="YdhG-like"/>
    <property type="match status" value="1"/>
</dbReference>
<dbReference type="InterPro" id="IPR014922">
    <property type="entry name" value="YdhG-like"/>
</dbReference>
<reference evidence="3" key="1">
    <citation type="journal article" date="2017" name="Proc. Natl. Acad. Sci. U.S.A.">
        <title>Simulation of Deepwater Horizon oil plume reveals substrate specialization within a complex community of hydrocarbon-degraders.</title>
        <authorList>
            <person name="Hu P."/>
            <person name="Dubinsky E.A."/>
            <person name="Probst A.J."/>
            <person name="Wang J."/>
            <person name="Sieber C.M.K."/>
            <person name="Tom L.M."/>
            <person name="Gardinali P."/>
            <person name="Banfield J.F."/>
            <person name="Atlas R.M."/>
            <person name="Andersen G.L."/>
        </authorList>
    </citation>
    <scope>NUCLEOTIDE SEQUENCE [LARGE SCALE GENOMIC DNA]</scope>
</reference>
<name>A0A1Z8AL06_9FLAO</name>
<dbReference type="EMBL" id="MAAX01000185">
    <property type="protein sequence ID" value="OUS11026.1"/>
    <property type="molecule type" value="Genomic_DNA"/>
</dbReference>
<evidence type="ECO:0000313" key="2">
    <source>
        <dbReference type="EMBL" id="OUS11026.1"/>
    </source>
</evidence>
<protein>
    <submittedName>
        <fullName evidence="2">2-dehydro-3-deoxyphosphooctonate aldolase</fullName>
    </submittedName>
</protein>
<dbReference type="Gene3D" id="3.90.1150.200">
    <property type="match status" value="1"/>
</dbReference>
<gene>
    <name evidence="2" type="ORF">A9Q93_12015</name>
</gene>
<dbReference type="RefSeq" id="WP_303687688.1">
    <property type="nucleotide sequence ID" value="NZ_CAJXYO010000037.1"/>
</dbReference>